<dbReference type="Proteomes" id="UP001285441">
    <property type="component" value="Unassembled WGS sequence"/>
</dbReference>
<keyword evidence="1" id="KW-0472">Membrane</keyword>
<dbReference type="EMBL" id="JAULSW010000006">
    <property type="protein sequence ID" value="KAK3377574.1"/>
    <property type="molecule type" value="Genomic_DNA"/>
</dbReference>
<evidence type="ECO:0000313" key="3">
    <source>
        <dbReference type="Proteomes" id="UP001285441"/>
    </source>
</evidence>
<gene>
    <name evidence="2" type="ORF">B0H63DRAFT_524861</name>
</gene>
<dbReference type="AlphaFoldDB" id="A0AAE0KJ00"/>
<sequence length="143" mass="16094">MGSASRPSDADLLRGEALIYVHQSETCVLEMCEKAVEITTNLMKLFPKKPRERFSYDEEGILVRTLGEFVQYKCYEADSMRIVRGKKLQRLHAVLPSYADPAIKTRRGINPPAIYISAACASIWAAAVVIAFFATRPTLRRLN</sequence>
<evidence type="ECO:0000256" key="1">
    <source>
        <dbReference type="SAM" id="Phobius"/>
    </source>
</evidence>
<feature type="transmembrane region" description="Helical" evidence="1">
    <location>
        <begin position="113"/>
        <end position="134"/>
    </location>
</feature>
<organism evidence="2 3">
    <name type="scientific">Podospora didyma</name>
    <dbReference type="NCBI Taxonomy" id="330526"/>
    <lineage>
        <taxon>Eukaryota</taxon>
        <taxon>Fungi</taxon>
        <taxon>Dikarya</taxon>
        <taxon>Ascomycota</taxon>
        <taxon>Pezizomycotina</taxon>
        <taxon>Sordariomycetes</taxon>
        <taxon>Sordariomycetidae</taxon>
        <taxon>Sordariales</taxon>
        <taxon>Podosporaceae</taxon>
        <taxon>Podospora</taxon>
    </lineage>
</organism>
<name>A0AAE0KJ00_9PEZI</name>
<proteinExistence type="predicted"/>
<keyword evidence="1" id="KW-0812">Transmembrane</keyword>
<reference evidence="2" key="2">
    <citation type="submission" date="2023-06" db="EMBL/GenBank/DDBJ databases">
        <authorList>
            <consortium name="Lawrence Berkeley National Laboratory"/>
            <person name="Haridas S."/>
            <person name="Hensen N."/>
            <person name="Bonometti L."/>
            <person name="Westerberg I."/>
            <person name="Brannstrom I.O."/>
            <person name="Guillou S."/>
            <person name="Cros-Aarteil S."/>
            <person name="Calhoun S."/>
            <person name="Kuo A."/>
            <person name="Mondo S."/>
            <person name="Pangilinan J."/>
            <person name="Riley R."/>
            <person name="LaButti K."/>
            <person name="Andreopoulos B."/>
            <person name="Lipzen A."/>
            <person name="Chen C."/>
            <person name="Yanf M."/>
            <person name="Daum C."/>
            <person name="Ng V."/>
            <person name="Clum A."/>
            <person name="Steindorff A."/>
            <person name="Ohm R."/>
            <person name="Martin F."/>
            <person name="Silar P."/>
            <person name="Natvig D."/>
            <person name="Lalanne C."/>
            <person name="Gautier V."/>
            <person name="Ament-velasquez S.L."/>
            <person name="Kruys A."/>
            <person name="Hutchinson M.I."/>
            <person name="Powell A.J."/>
            <person name="Barry K."/>
            <person name="Miller A.N."/>
            <person name="Grigoriev I.V."/>
            <person name="Debuchy R."/>
            <person name="Gladieux P."/>
            <person name="Thoren M.H."/>
            <person name="Johannesson H."/>
        </authorList>
    </citation>
    <scope>NUCLEOTIDE SEQUENCE</scope>
    <source>
        <strain evidence="2">CBS 232.78</strain>
    </source>
</reference>
<protein>
    <submittedName>
        <fullName evidence="2">Uncharacterized protein</fullName>
    </submittedName>
</protein>
<keyword evidence="3" id="KW-1185">Reference proteome</keyword>
<keyword evidence="1" id="KW-1133">Transmembrane helix</keyword>
<evidence type="ECO:0000313" key="2">
    <source>
        <dbReference type="EMBL" id="KAK3377574.1"/>
    </source>
</evidence>
<comment type="caution">
    <text evidence="2">The sequence shown here is derived from an EMBL/GenBank/DDBJ whole genome shotgun (WGS) entry which is preliminary data.</text>
</comment>
<reference evidence="2" key="1">
    <citation type="journal article" date="2023" name="Mol. Phylogenet. Evol.">
        <title>Genome-scale phylogeny and comparative genomics of the fungal order Sordariales.</title>
        <authorList>
            <person name="Hensen N."/>
            <person name="Bonometti L."/>
            <person name="Westerberg I."/>
            <person name="Brannstrom I.O."/>
            <person name="Guillou S."/>
            <person name="Cros-Aarteil S."/>
            <person name="Calhoun S."/>
            <person name="Haridas S."/>
            <person name="Kuo A."/>
            <person name="Mondo S."/>
            <person name="Pangilinan J."/>
            <person name="Riley R."/>
            <person name="LaButti K."/>
            <person name="Andreopoulos B."/>
            <person name="Lipzen A."/>
            <person name="Chen C."/>
            <person name="Yan M."/>
            <person name="Daum C."/>
            <person name="Ng V."/>
            <person name="Clum A."/>
            <person name="Steindorff A."/>
            <person name="Ohm R.A."/>
            <person name="Martin F."/>
            <person name="Silar P."/>
            <person name="Natvig D.O."/>
            <person name="Lalanne C."/>
            <person name="Gautier V."/>
            <person name="Ament-Velasquez S.L."/>
            <person name="Kruys A."/>
            <person name="Hutchinson M.I."/>
            <person name="Powell A.J."/>
            <person name="Barry K."/>
            <person name="Miller A.N."/>
            <person name="Grigoriev I.V."/>
            <person name="Debuchy R."/>
            <person name="Gladieux P."/>
            <person name="Hiltunen Thoren M."/>
            <person name="Johannesson H."/>
        </authorList>
    </citation>
    <scope>NUCLEOTIDE SEQUENCE</scope>
    <source>
        <strain evidence="2">CBS 232.78</strain>
    </source>
</reference>
<accession>A0AAE0KJ00</accession>